<comment type="caution">
    <text evidence="1">The sequence shown here is derived from an EMBL/GenBank/DDBJ whole genome shotgun (WGS) entry which is preliminary data.</text>
</comment>
<feature type="non-terminal residue" evidence="1">
    <location>
        <position position="31"/>
    </location>
</feature>
<name>A0A699YSK4_HAELA</name>
<dbReference type="Proteomes" id="UP000485058">
    <property type="component" value="Unassembled WGS sequence"/>
</dbReference>
<keyword evidence="2" id="KW-1185">Reference proteome</keyword>
<proteinExistence type="predicted"/>
<protein>
    <submittedName>
        <fullName evidence="1">Uncharacterized protein</fullName>
    </submittedName>
</protein>
<organism evidence="1 2">
    <name type="scientific">Haematococcus lacustris</name>
    <name type="common">Green alga</name>
    <name type="synonym">Haematococcus pluvialis</name>
    <dbReference type="NCBI Taxonomy" id="44745"/>
    <lineage>
        <taxon>Eukaryota</taxon>
        <taxon>Viridiplantae</taxon>
        <taxon>Chlorophyta</taxon>
        <taxon>core chlorophytes</taxon>
        <taxon>Chlorophyceae</taxon>
        <taxon>CS clade</taxon>
        <taxon>Chlamydomonadales</taxon>
        <taxon>Haematococcaceae</taxon>
        <taxon>Haematococcus</taxon>
    </lineage>
</organism>
<dbReference type="AlphaFoldDB" id="A0A699YSK4"/>
<gene>
    <name evidence="1" type="ORF">HaLaN_04983</name>
</gene>
<evidence type="ECO:0000313" key="2">
    <source>
        <dbReference type="Proteomes" id="UP000485058"/>
    </source>
</evidence>
<reference evidence="1 2" key="1">
    <citation type="submission" date="2020-02" db="EMBL/GenBank/DDBJ databases">
        <title>Draft genome sequence of Haematococcus lacustris strain NIES-144.</title>
        <authorList>
            <person name="Morimoto D."/>
            <person name="Nakagawa S."/>
            <person name="Yoshida T."/>
            <person name="Sawayama S."/>
        </authorList>
    </citation>
    <scope>NUCLEOTIDE SEQUENCE [LARGE SCALE GENOMIC DNA]</scope>
    <source>
        <strain evidence="1 2">NIES-144</strain>
    </source>
</reference>
<dbReference type="EMBL" id="BLLF01000262">
    <property type="protein sequence ID" value="GFH09774.1"/>
    <property type="molecule type" value="Genomic_DNA"/>
</dbReference>
<evidence type="ECO:0000313" key="1">
    <source>
        <dbReference type="EMBL" id="GFH09774.1"/>
    </source>
</evidence>
<accession>A0A699YSK4</accession>
<sequence>MRGCGFWSARESGAAGGGKAWLIPQAVLGRL</sequence>